<feature type="signal peptide" evidence="1">
    <location>
        <begin position="1"/>
        <end position="21"/>
    </location>
</feature>
<evidence type="ECO:0000256" key="1">
    <source>
        <dbReference type="SAM" id="SignalP"/>
    </source>
</evidence>
<evidence type="ECO:0000313" key="2">
    <source>
        <dbReference type="EMBL" id="MBD9699300.1"/>
    </source>
</evidence>
<organism evidence="2 3">
    <name type="scientific">Flavimobilis rhizosphaerae</name>
    <dbReference type="NCBI Taxonomy" id="2775421"/>
    <lineage>
        <taxon>Bacteria</taxon>
        <taxon>Bacillati</taxon>
        <taxon>Actinomycetota</taxon>
        <taxon>Actinomycetes</taxon>
        <taxon>Micrococcales</taxon>
        <taxon>Jonesiaceae</taxon>
        <taxon>Flavimobilis</taxon>
    </lineage>
</organism>
<feature type="chain" id="PRO_5046856001" evidence="1">
    <location>
        <begin position="22"/>
        <end position="144"/>
    </location>
</feature>
<protein>
    <submittedName>
        <fullName evidence="2">Uncharacterized protein</fullName>
    </submittedName>
</protein>
<dbReference type="EMBL" id="JACZDF010000003">
    <property type="protein sequence ID" value="MBD9699300.1"/>
    <property type="molecule type" value="Genomic_DNA"/>
</dbReference>
<dbReference type="RefSeq" id="WP_192279240.1">
    <property type="nucleotide sequence ID" value="NZ_JACZDF010000003.1"/>
</dbReference>
<comment type="caution">
    <text evidence="2">The sequence shown here is derived from an EMBL/GenBank/DDBJ whole genome shotgun (WGS) entry which is preliminary data.</text>
</comment>
<dbReference type="PROSITE" id="PS51257">
    <property type="entry name" value="PROKAR_LIPOPROTEIN"/>
    <property type="match status" value="1"/>
</dbReference>
<dbReference type="Proteomes" id="UP000642107">
    <property type="component" value="Unassembled WGS sequence"/>
</dbReference>
<keyword evidence="1" id="KW-0732">Signal</keyword>
<evidence type="ECO:0000313" key="3">
    <source>
        <dbReference type="Proteomes" id="UP000642107"/>
    </source>
</evidence>
<keyword evidence="3" id="KW-1185">Reference proteome</keyword>
<gene>
    <name evidence="2" type="ORF">IGS67_07320</name>
</gene>
<reference evidence="2 3" key="1">
    <citation type="submission" date="2020-09" db="EMBL/GenBank/DDBJ databases">
        <title>Flavimobilis rhizosphaerae sp. nov., isolated from rhizosphere soil of Spartina alterniflora.</title>
        <authorList>
            <person name="Hanqin C."/>
        </authorList>
    </citation>
    <scope>NUCLEOTIDE SEQUENCE [LARGE SCALE GENOMIC DNA]</scope>
    <source>
        <strain evidence="2 3">GY 10621</strain>
    </source>
</reference>
<sequence length="144" mass="14453">MNRRGGATLAAAALLVLGACASPTAADEPRIAASCVGPQVRLDGATTADVAPGDVITVTGALFYSTCDDVGPGFGPRTPYGALTLTAVVAGARFEVGTITPDAEGSWTVDWRVPEGAFGSATVEANDGRWIISLDTSGAQLVDG</sequence>
<accession>A0ABR9DQA2</accession>
<proteinExistence type="predicted"/>
<name>A0ABR9DQA2_9MICO</name>